<keyword evidence="4" id="KW-1185">Reference proteome</keyword>
<dbReference type="PANTHER" id="PTHR43542:SF1">
    <property type="entry name" value="METHYLTRANSFERASE"/>
    <property type="match status" value="1"/>
</dbReference>
<dbReference type="EMBL" id="CP028913">
    <property type="protein sequence ID" value="AWB95798.1"/>
    <property type="molecule type" value="Genomic_DNA"/>
</dbReference>
<dbReference type="PIRSF" id="PIRSF004553">
    <property type="entry name" value="CHP00095"/>
    <property type="match status" value="1"/>
</dbReference>
<accession>A0A2S0WWX2</accession>
<keyword evidence="2 3" id="KW-0808">Transferase</keyword>
<sequence>MTRIIAGFAGSLTLRVPRSGTRPTSDRVREAIFSALEARDAIEGARVLDLYAGSGALGLEAASRGATDVVLVERAKPAADVCRANADALLKAMRGHSAPHVRVVVRAVAAYLEGAPGGVDIAFIDPPYDLAESALARDLELLAPLLAPDAVVMVERSSRSPEPQWPEGIAAERRRDYGETTLWWASTAQPALPSQPE</sequence>
<dbReference type="KEGG" id="agm:DCE93_09080"/>
<evidence type="ECO:0000256" key="1">
    <source>
        <dbReference type="ARBA" id="ARBA00022603"/>
    </source>
</evidence>
<protein>
    <submittedName>
        <fullName evidence="3">16S rRNA (Guanine(966)-N(2))-methyltransferase RsmD</fullName>
    </submittedName>
</protein>
<dbReference type="Gene3D" id="3.40.50.150">
    <property type="entry name" value="Vaccinia Virus protein VP39"/>
    <property type="match status" value="1"/>
</dbReference>
<evidence type="ECO:0000313" key="4">
    <source>
        <dbReference type="Proteomes" id="UP000244729"/>
    </source>
</evidence>
<dbReference type="GO" id="GO:0003676">
    <property type="term" value="F:nucleic acid binding"/>
    <property type="evidence" value="ECO:0007669"/>
    <property type="project" value="InterPro"/>
</dbReference>
<dbReference type="InterPro" id="IPR004398">
    <property type="entry name" value="RNA_MeTrfase_RsmD"/>
</dbReference>
<proteinExistence type="predicted"/>
<evidence type="ECO:0000256" key="2">
    <source>
        <dbReference type="ARBA" id="ARBA00022679"/>
    </source>
</evidence>
<dbReference type="NCBIfam" id="TIGR00095">
    <property type="entry name" value="16S rRNA (guanine(966)-N(2))-methyltransferase RsmD"/>
    <property type="match status" value="1"/>
</dbReference>
<dbReference type="InterPro" id="IPR002052">
    <property type="entry name" value="DNA_methylase_N6_adenine_CS"/>
</dbReference>
<dbReference type="OrthoDB" id="9803017at2"/>
<dbReference type="PROSITE" id="PS00092">
    <property type="entry name" value="N6_MTASE"/>
    <property type="match status" value="1"/>
</dbReference>
<name>A0A2S0WWX2_9MICO</name>
<dbReference type="InterPro" id="IPR029063">
    <property type="entry name" value="SAM-dependent_MTases_sf"/>
</dbReference>
<dbReference type="Proteomes" id="UP000244729">
    <property type="component" value="Chromosome"/>
</dbReference>
<evidence type="ECO:0000313" key="3">
    <source>
        <dbReference type="EMBL" id="AWB95798.1"/>
    </source>
</evidence>
<dbReference type="CDD" id="cd02440">
    <property type="entry name" value="AdoMet_MTases"/>
    <property type="match status" value="1"/>
</dbReference>
<dbReference type="RefSeq" id="WP_108595605.1">
    <property type="nucleotide sequence ID" value="NZ_CP028913.1"/>
</dbReference>
<organism evidence="3 4">
    <name type="scientific">Agromyces badenianii</name>
    <dbReference type="NCBI Taxonomy" id="2080742"/>
    <lineage>
        <taxon>Bacteria</taxon>
        <taxon>Bacillati</taxon>
        <taxon>Actinomycetota</taxon>
        <taxon>Actinomycetes</taxon>
        <taxon>Micrococcales</taxon>
        <taxon>Microbacteriaceae</taxon>
        <taxon>Agromyces</taxon>
    </lineage>
</organism>
<dbReference type="AlphaFoldDB" id="A0A2S0WWX2"/>
<dbReference type="GO" id="GO:0031167">
    <property type="term" value="P:rRNA methylation"/>
    <property type="evidence" value="ECO:0007669"/>
    <property type="project" value="InterPro"/>
</dbReference>
<keyword evidence="1 3" id="KW-0489">Methyltransferase</keyword>
<gene>
    <name evidence="3" type="primary">rsmD</name>
    <name evidence="3" type="ORF">DCE93_09080</name>
</gene>
<dbReference type="PANTHER" id="PTHR43542">
    <property type="entry name" value="METHYLTRANSFERASE"/>
    <property type="match status" value="1"/>
</dbReference>
<dbReference type="GO" id="GO:0008168">
    <property type="term" value="F:methyltransferase activity"/>
    <property type="evidence" value="ECO:0007669"/>
    <property type="project" value="UniProtKB-KW"/>
</dbReference>
<dbReference type="Pfam" id="PF03602">
    <property type="entry name" value="Cons_hypoth95"/>
    <property type="match status" value="1"/>
</dbReference>
<reference evidence="3 4" key="1">
    <citation type="submission" date="2018-04" db="EMBL/GenBank/DDBJ databases">
        <authorList>
            <person name="Li J."/>
        </authorList>
    </citation>
    <scope>NUCLEOTIDE SEQUENCE [LARGE SCALE GENOMIC DNA]</scope>
    <source>
        <strain evidence="4">30A</strain>
    </source>
</reference>
<dbReference type="SUPFAM" id="SSF53335">
    <property type="entry name" value="S-adenosyl-L-methionine-dependent methyltransferases"/>
    <property type="match status" value="1"/>
</dbReference>